<reference evidence="4" key="1">
    <citation type="submission" date="2025-08" db="UniProtKB">
        <authorList>
            <consortium name="RefSeq"/>
        </authorList>
    </citation>
    <scope>IDENTIFICATION</scope>
    <source>
        <tissue evidence="4">Muscle</tissue>
    </source>
</reference>
<dbReference type="Proteomes" id="UP000694941">
    <property type="component" value="Unplaced"/>
</dbReference>
<sequence>MELSGKQDDSSLSSSNNNNIRPNSNTGITNREENIIMDSSSRSLSLSSRIRRPQAQVHAIVRGRPRYNFTGRHMSGVSSNSEGLDNLLNNEYRKICRQINQAKKHIELLREKMRNIKCLLRRAENHKNHAFRYSMSLELSTVSGMEMMYGYFINQKRFELLRLRGLRYLQNHFPDQRLSQSRNINRVATAVTSSNVTQVDLDMPGILSLHESINNVHNITSSETESLSSDEAHNVTGPRMYSDTNINSLSADESYSSARQSINAITSSDSLSTDETHSGDRGGIFTITSTGNLSTDEAHHVVSPSSTEMDN</sequence>
<dbReference type="GeneID" id="106474027"/>
<evidence type="ECO:0000256" key="2">
    <source>
        <dbReference type="SAM" id="MobiDB-lite"/>
    </source>
</evidence>
<feature type="coiled-coil region" evidence="1">
    <location>
        <begin position="92"/>
        <end position="129"/>
    </location>
</feature>
<keyword evidence="3" id="KW-1185">Reference proteome</keyword>
<feature type="region of interest" description="Disordered" evidence="2">
    <location>
        <begin position="220"/>
        <end position="246"/>
    </location>
</feature>
<evidence type="ECO:0000256" key="1">
    <source>
        <dbReference type="SAM" id="Coils"/>
    </source>
</evidence>
<feature type="compositionally biased region" description="Polar residues" evidence="2">
    <location>
        <begin position="286"/>
        <end position="295"/>
    </location>
</feature>
<accession>A0ABM1BWS5</accession>
<proteinExistence type="predicted"/>
<evidence type="ECO:0000313" key="3">
    <source>
        <dbReference type="Proteomes" id="UP000694941"/>
    </source>
</evidence>
<dbReference type="RefSeq" id="XP_013790170.1">
    <property type="nucleotide sequence ID" value="XM_013934716.2"/>
</dbReference>
<evidence type="ECO:0000313" key="4">
    <source>
        <dbReference type="RefSeq" id="XP_013790170.1"/>
    </source>
</evidence>
<feature type="compositionally biased region" description="Low complexity" evidence="2">
    <location>
        <begin position="220"/>
        <end position="229"/>
    </location>
</feature>
<keyword evidence="1" id="KW-0175">Coiled coil</keyword>
<feature type="region of interest" description="Disordered" evidence="2">
    <location>
        <begin position="1"/>
        <end position="34"/>
    </location>
</feature>
<protein>
    <submittedName>
        <fullName evidence="4">Uncharacterized protein LOC106474027</fullName>
    </submittedName>
</protein>
<organism evidence="3 4">
    <name type="scientific">Limulus polyphemus</name>
    <name type="common">Atlantic horseshoe crab</name>
    <dbReference type="NCBI Taxonomy" id="6850"/>
    <lineage>
        <taxon>Eukaryota</taxon>
        <taxon>Metazoa</taxon>
        <taxon>Ecdysozoa</taxon>
        <taxon>Arthropoda</taxon>
        <taxon>Chelicerata</taxon>
        <taxon>Merostomata</taxon>
        <taxon>Xiphosura</taxon>
        <taxon>Limulidae</taxon>
        <taxon>Limulus</taxon>
    </lineage>
</organism>
<feature type="compositionally biased region" description="Low complexity" evidence="2">
    <location>
        <begin position="10"/>
        <end position="25"/>
    </location>
</feature>
<name>A0ABM1BWS5_LIMPO</name>
<feature type="region of interest" description="Disordered" evidence="2">
    <location>
        <begin position="266"/>
        <end position="311"/>
    </location>
</feature>
<gene>
    <name evidence="4" type="primary">LOC106474027</name>
</gene>